<reference evidence="2" key="1">
    <citation type="journal article" date="2020" name="Stud. Mycol.">
        <title>101 Dothideomycetes genomes: a test case for predicting lifestyles and emergence of pathogens.</title>
        <authorList>
            <person name="Haridas S."/>
            <person name="Albert R."/>
            <person name="Binder M."/>
            <person name="Bloem J."/>
            <person name="Labutti K."/>
            <person name="Salamov A."/>
            <person name="Andreopoulos B."/>
            <person name="Baker S."/>
            <person name="Barry K."/>
            <person name="Bills G."/>
            <person name="Bluhm B."/>
            <person name="Cannon C."/>
            <person name="Castanera R."/>
            <person name="Culley D."/>
            <person name="Daum C."/>
            <person name="Ezra D."/>
            <person name="Gonzalez J."/>
            <person name="Henrissat B."/>
            <person name="Kuo A."/>
            <person name="Liang C."/>
            <person name="Lipzen A."/>
            <person name="Lutzoni F."/>
            <person name="Magnuson J."/>
            <person name="Mondo S."/>
            <person name="Nolan M."/>
            <person name="Ohm R."/>
            <person name="Pangilinan J."/>
            <person name="Park H.-J."/>
            <person name="Ramirez L."/>
            <person name="Alfaro M."/>
            <person name="Sun H."/>
            <person name="Tritt A."/>
            <person name="Yoshinaga Y."/>
            <person name="Zwiers L.-H."/>
            <person name="Turgeon B."/>
            <person name="Goodwin S."/>
            <person name="Spatafora J."/>
            <person name="Crous P."/>
            <person name="Grigoriev I."/>
        </authorList>
    </citation>
    <scope>NUCLEOTIDE SEQUENCE</scope>
    <source>
        <strain evidence="2">CBS 122367</strain>
    </source>
</reference>
<gene>
    <name evidence="2" type="ORF">K458DRAFT_89667</name>
</gene>
<dbReference type="Proteomes" id="UP000799291">
    <property type="component" value="Unassembled WGS sequence"/>
</dbReference>
<evidence type="ECO:0000313" key="3">
    <source>
        <dbReference type="Proteomes" id="UP000799291"/>
    </source>
</evidence>
<feature type="region of interest" description="Disordered" evidence="1">
    <location>
        <begin position="1"/>
        <end position="31"/>
    </location>
</feature>
<name>A0A6G1ISL4_9PLEO</name>
<accession>A0A6G1ISL4</accession>
<organism evidence="2 3">
    <name type="scientific">Lentithecium fluviatile CBS 122367</name>
    <dbReference type="NCBI Taxonomy" id="1168545"/>
    <lineage>
        <taxon>Eukaryota</taxon>
        <taxon>Fungi</taxon>
        <taxon>Dikarya</taxon>
        <taxon>Ascomycota</taxon>
        <taxon>Pezizomycotina</taxon>
        <taxon>Dothideomycetes</taxon>
        <taxon>Pleosporomycetidae</taxon>
        <taxon>Pleosporales</taxon>
        <taxon>Massarineae</taxon>
        <taxon>Lentitheciaceae</taxon>
        <taxon>Lentithecium</taxon>
    </lineage>
</organism>
<sequence length="129" mass="14003">MPSVTKKPHKPALPCTRAQPSKSHSPVFPKTDNNVHISIIATSPPSTPLNPPKPKPLTGATPNPCYYCKFPPHTQARSTSTHTNPSSNFSTLHPLFIAYSSPPSRSTIPRFTTLTYAPTKHTQLPSPTP</sequence>
<feature type="compositionally biased region" description="Basic residues" evidence="1">
    <location>
        <begin position="1"/>
        <end position="10"/>
    </location>
</feature>
<evidence type="ECO:0000256" key="1">
    <source>
        <dbReference type="SAM" id="MobiDB-lite"/>
    </source>
</evidence>
<evidence type="ECO:0000313" key="2">
    <source>
        <dbReference type="EMBL" id="KAF2680931.1"/>
    </source>
</evidence>
<dbReference type="AlphaFoldDB" id="A0A6G1ISL4"/>
<keyword evidence="3" id="KW-1185">Reference proteome</keyword>
<proteinExistence type="predicted"/>
<protein>
    <submittedName>
        <fullName evidence="2">Uncharacterized protein</fullName>
    </submittedName>
</protein>
<dbReference type="EMBL" id="MU005594">
    <property type="protein sequence ID" value="KAF2680931.1"/>
    <property type="molecule type" value="Genomic_DNA"/>
</dbReference>